<dbReference type="Proteomes" id="UP000801492">
    <property type="component" value="Unassembled WGS sequence"/>
</dbReference>
<evidence type="ECO:0000313" key="2">
    <source>
        <dbReference type="EMBL" id="KAF2905516.1"/>
    </source>
</evidence>
<name>A0A8K0DJR9_IGNLU</name>
<feature type="region of interest" description="Disordered" evidence="1">
    <location>
        <begin position="109"/>
        <end position="152"/>
    </location>
</feature>
<protein>
    <submittedName>
        <fullName evidence="2">Uncharacterized protein</fullName>
    </submittedName>
</protein>
<accession>A0A8K0DJR9</accession>
<evidence type="ECO:0000313" key="3">
    <source>
        <dbReference type="Proteomes" id="UP000801492"/>
    </source>
</evidence>
<evidence type="ECO:0000256" key="1">
    <source>
        <dbReference type="SAM" id="MobiDB-lite"/>
    </source>
</evidence>
<keyword evidence="3" id="KW-1185">Reference proteome</keyword>
<feature type="compositionally biased region" description="Acidic residues" evidence="1">
    <location>
        <begin position="114"/>
        <end position="129"/>
    </location>
</feature>
<comment type="caution">
    <text evidence="2">The sequence shown here is derived from an EMBL/GenBank/DDBJ whole genome shotgun (WGS) entry which is preliminary data.</text>
</comment>
<dbReference type="EMBL" id="VTPC01000516">
    <property type="protein sequence ID" value="KAF2905516.1"/>
    <property type="molecule type" value="Genomic_DNA"/>
</dbReference>
<sequence>MDLSKHIKPLSSKTDCPMWEEKIRDLFDYHKGALNVIDGKLKKPDGLASSATKDEVKKHKEQCDLFVRLIATQNPRLPVLKSASKPGELVSADIFGPFSEFFRKKDTQDKDDFMSETEDQSESSEEENLSDCNFEPPEDYEEPLEAFSKNLRDRSSLQKPKIYENFVITNENIMTETETPDSYY</sequence>
<proteinExistence type="predicted"/>
<dbReference type="OrthoDB" id="6730950at2759"/>
<gene>
    <name evidence="2" type="ORF">ILUMI_00662</name>
</gene>
<reference evidence="2" key="1">
    <citation type="submission" date="2019-08" db="EMBL/GenBank/DDBJ databases">
        <title>The genome of the North American firefly Photinus pyralis.</title>
        <authorList>
            <consortium name="Photinus pyralis genome working group"/>
            <person name="Fallon T.R."/>
            <person name="Sander Lower S.E."/>
            <person name="Weng J.-K."/>
        </authorList>
    </citation>
    <scope>NUCLEOTIDE SEQUENCE</scope>
    <source>
        <strain evidence="2">TRF0915ILg1</strain>
        <tissue evidence="2">Whole body</tissue>
    </source>
</reference>
<dbReference type="AlphaFoldDB" id="A0A8K0DJR9"/>
<organism evidence="2 3">
    <name type="scientific">Ignelater luminosus</name>
    <name type="common">Cucubano</name>
    <name type="synonym">Pyrophorus luminosus</name>
    <dbReference type="NCBI Taxonomy" id="2038154"/>
    <lineage>
        <taxon>Eukaryota</taxon>
        <taxon>Metazoa</taxon>
        <taxon>Ecdysozoa</taxon>
        <taxon>Arthropoda</taxon>
        <taxon>Hexapoda</taxon>
        <taxon>Insecta</taxon>
        <taxon>Pterygota</taxon>
        <taxon>Neoptera</taxon>
        <taxon>Endopterygota</taxon>
        <taxon>Coleoptera</taxon>
        <taxon>Polyphaga</taxon>
        <taxon>Elateriformia</taxon>
        <taxon>Elateroidea</taxon>
        <taxon>Elateridae</taxon>
        <taxon>Agrypninae</taxon>
        <taxon>Pyrophorini</taxon>
        <taxon>Ignelater</taxon>
    </lineage>
</organism>